<dbReference type="InterPro" id="IPR036866">
    <property type="entry name" value="RibonucZ/Hydroxyglut_hydro"/>
</dbReference>
<protein>
    <recommendedName>
        <fullName evidence="3">Metallo-beta-lactamase domain-containing protein</fullName>
    </recommendedName>
</protein>
<evidence type="ECO:0000313" key="2">
    <source>
        <dbReference type="Proteomes" id="UP001302662"/>
    </source>
</evidence>
<dbReference type="Proteomes" id="UP001302662">
    <property type="component" value="Chromosome"/>
</dbReference>
<evidence type="ECO:0008006" key="3">
    <source>
        <dbReference type="Google" id="ProtNLM"/>
    </source>
</evidence>
<gene>
    <name evidence="1" type="ORF">MmiEs2_02590</name>
</gene>
<reference evidence="1 2" key="1">
    <citation type="submission" date="2023-07" db="EMBL/GenBank/DDBJ databases">
        <title>Closed genome sequence of Methanimicrococcus sp. Es2.</title>
        <authorList>
            <person name="Protasov E."/>
            <person name="Platt K."/>
            <person name="Reeh H."/>
            <person name="Poehlein A."/>
            <person name="Daniel R."/>
            <person name="Brune A."/>
        </authorList>
    </citation>
    <scope>NUCLEOTIDE SEQUENCE [LARGE SCALE GENOMIC DNA]</scope>
    <source>
        <strain evidence="1 2">Es2</strain>
    </source>
</reference>
<dbReference type="EMBL" id="CP131062">
    <property type="protein sequence ID" value="WNY28078.1"/>
    <property type="molecule type" value="Genomic_DNA"/>
</dbReference>
<dbReference type="GeneID" id="85196711"/>
<dbReference type="RefSeq" id="WP_316559634.1">
    <property type="nucleotide sequence ID" value="NZ_CP131062.1"/>
</dbReference>
<keyword evidence="2" id="KW-1185">Reference proteome</keyword>
<name>A0AA96V8C1_9EURY</name>
<dbReference type="PROSITE" id="PS51257">
    <property type="entry name" value="PROKAR_LIPOPROTEIN"/>
    <property type="match status" value="1"/>
</dbReference>
<dbReference type="Gene3D" id="3.60.15.10">
    <property type="entry name" value="Ribonuclease Z/Hydroxyacylglutathione hydrolase-like"/>
    <property type="match status" value="1"/>
</dbReference>
<evidence type="ECO:0000313" key="1">
    <source>
        <dbReference type="EMBL" id="WNY28078.1"/>
    </source>
</evidence>
<organism evidence="1 2">
    <name type="scientific">Methanimicrococcus stummii</name>
    <dbReference type="NCBI Taxonomy" id="3028294"/>
    <lineage>
        <taxon>Archaea</taxon>
        <taxon>Methanobacteriati</taxon>
        <taxon>Methanobacteriota</taxon>
        <taxon>Stenosarchaea group</taxon>
        <taxon>Methanomicrobia</taxon>
        <taxon>Methanosarcinales</taxon>
        <taxon>Methanosarcinaceae</taxon>
        <taxon>Methanimicrococcus</taxon>
    </lineage>
</organism>
<dbReference type="KEGG" id="mees:MmiEs2_02590"/>
<accession>A0AA96V8C1</accession>
<proteinExistence type="predicted"/>
<dbReference type="AlphaFoldDB" id="A0AA96V8C1"/>
<dbReference type="SUPFAM" id="SSF56281">
    <property type="entry name" value="Metallo-hydrolase/oxidoreductase"/>
    <property type="match status" value="1"/>
</dbReference>
<sequence length="269" mass="30249">MKLKLILVLAVICIAFSGCLENGDETKPTPEIPSNVIVKEFGDVKLHSFLSDSVSPVIVEHDKLIIIDYPGDSEIQATAFKEYVESFGKPIDRIIISHVDEAHWINIQKYFPNVSIYSVDADEIMAMATGSNLTVTKLNDDSKMTIDGVKYEFETNREIGAWAIKLSDQKAVYVEHLGYVNLHVLIAPLEPRAEMLKDLEAQGYIWFMSGHGVPATASEFVDNVEKYYSEILKAVAESETPDEAKTIIMQKYPNYVTEEMLDAMLPQFF</sequence>